<dbReference type="Proteomes" id="UP001221838">
    <property type="component" value="Unassembled WGS sequence"/>
</dbReference>
<dbReference type="EMBL" id="JAQNDM010000002">
    <property type="protein sequence ID" value="MDC0712931.1"/>
    <property type="molecule type" value="Genomic_DNA"/>
</dbReference>
<comment type="caution">
    <text evidence="1">The sequence shown here is derived from an EMBL/GenBank/DDBJ whole genome shotgun (WGS) entry which is preliminary data.</text>
</comment>
<gene>
    <name evidence="1" type="ORF">POL68_31000</name>
</gene>
<reference evidence="1 2" key="1">
    <citation type="submission" date="2022-11" db="EMBL/GenBank/DDBJ databases">
        <title>Minimal conservation of predation-associated metabolite biosynthetic gene clusters underscores biosynthetic potential of Myxococcota including descriptions for ten novel species: Archangium lansinium sp. nov., Myxococcus landrumus sp. nov., Nannocystis bai.</title>
        <authorList>
            <person name="Ahearne A."/>
            <person name="Stevens C."/>
            <person name="Dowd S."/>
        </authorList>
    </citation>
    <scope>NUCLEOTIDE SEQUENCE [LARGE SCALE GENOMIC DNA]</scope>
    <source>
        <strain evidence="1 2">NCWAL01</strain>
    </source>
</reference>
<organism evidence="1 2">
    <name type="scientific">Stigmatella ashevillensis</name>
    <dbReference type="NCBI Taxonomy" id="2995309"/>
    <lineage>
        <taxon>Bacteria</taxon>
        <taxon>Pseudomonadati</taxon>
        <taxon>Myxococcota</taxon>
        <taxon>Myxococcia</taxon>
        <taxon>Myxococcales</taxon>
        <taxon>Cystobacterineae</taxon>
        <taxon>Archangiaceae</taxon>
        <taxon>Stigmatella</taxon>
    </lineage>
</organism>
<evidence type="ECO:0000313" key="1">
    <source>
        <dbReference type="EMBL" id="MDC0712931.1"/>
    </source>
</evidence>
<keyword evidence="2" id="KW-1185">Reference proteome</keyword>
<evidence type="ECO:0000313" key="2">
    <source>
        <dbReference type="Proteomes" id="UP001221838"/>
    </source>
</evidence>
<name>A0ABT5DGY7_9BACT</name>
<sequence length="194" mass="21293">MSFTDLLLRTQALIGRLGEQAPSPDEKEQFLTAIDALSFISDTGQSPGLEEYHKNRSGSAPPLVIATFNTREEADAWMNNHPDPPQHAHVLIAGEYFLTAFIPDINHRALLHTPVLGWYLEAMIREGLPAPTAAFSTHEEAEHWLNTQAEPPRQVFITIAGDYHLAVYHYKVGLRALYPIALAAKSARSGGAGG</sequence>
<proteinExistence type="predicted"/>
<accession>A0ABT5DGY7</accession>
<protein>
    <submittedName>
        <fullName evidence="1">Head protein</fullName>
    </submittedName>
</protein>
<dbReference type="RefSeq" id="WP_272143078.1">
    <property type="nucleotide sequence ID" value="NZ_JAQNDM010000002.1"/>
</dbReference>